<gene>
    <name evidence="3" type="ORF">GCM10023175_15110</name>
</gene>
<feature type="compositionally biased region" description="Polar residues" evidence="1">
    <location>
        <begin position="41"/>
        <end position="63"/>
    </location>
</feature>
<feature type="chain" id="PRO_5045042881" description="Pecanex-like protein 1" evidence="2">
    <location>
        <begin position="36"/>
        <end position="313"/>
    </location>
</feature>
<accession>A0ABP8RKR2</accession>
<organism evidence="3 4">
    <name type="scientific">Pseudonocardia xishanensis</name>
    <dbReference type="NCBI Taxonomy" id="630995"/>
    <lineage>
        <taxon>Bacteria</taxon>
        <taxon>Bacillati</taxon>
        <taxon>Actinomycetota</taxon>
        <taxon>Actinomycetes</taxon>
        <taxon>Pseudonocardiales</taxon>
        <taxon>Pseudonocardiaceae</taxon>
        <taxon>Pseudonocardia</taxon>
    </lineage>
</organism>
<comment type="caution">
    <text evidence="3">The sequence shown here is derived from an EMBL/GenBank/DDBJ whole genome shotgun (WGS) entry which is preliminary data.</text>
</comment>
<protein>
    <recommendedName>
        <fullName evidence="5">Pecanex-like protein 1</fullName>
    </recommendedName>
</protein>
<evidence type="ECO:0000256" key="2">
    <source>
        <dbReference type="SAM" id="SignalP"/>
    </source>
</evidence>
<reference evidence="4" key="1">
    <citation type="journal article" date="2019" name="Int. J. Syst. Evol. Microbiol.">
        <title>The Global Catalogue of Microorganisms (GCM) 10K type strain sequencing project: providing services to taxonomists for standard genome sequencing and annotation.</title>
        <authorList>
            <consortium name="The Broad Institute Genomics Platform"/>
            <consortium name="The Broad Institute Genome Sequencing Center for Infectious Disease"/>
            <person name="Wu L."/>
            <person name="Ma J."/>
        </authorList>
    </citation>
    <scope>NUCLEOTIDE SEQUENCE [LARGE SCALE GENOMIC DNA]</scope>
    <source>
        <strain evidence="4">JCM 17906</strain>
    </source>
</reference>
<evidence type="ECO:0008006" key="5">
    <source>
        <dbReference type="Google" id="ProtNLM"/>
    </source>
</evidence>
<evidence type="ECO:0000313" key="3">
    <source>
        <dbReference type="EMBL" id="GAA4541359.1"/>
    </source>
</evidence>
<name>A0ABP8RKR2_9PSEU</name>
<evidence type="ECO:0000313" key="4">
    <source>
        <dbReference type="Proteomes" id="UP001501598"/>
    </source>
</evidence>
<evidence type="ECO:0000256" key="1">
    <source>
        <dbReference type="SAM" id="MobiDB-lite"/>
    </source>
</evidence>
<feature type="compositionally biased region" description="Basic and acidic residues" evidence="1">
    <location>
        <begin position="143"/>
        <end position="153"/>
    </location>
</feature>
<keyword evidence="2" id="KW-0732">Signal</keyword>
<feature type="compositionally biased region" description="Low complexity" evidence="1">
    <location>
        <begin position="108"/>
        <end position="131"/>
    </location>
</feature>
<sequence length="313" mass="32367">MAPQTDLRRIRRLLATTAAATVVVLVPTACDYAIASDRIPSSQTQLGREGQQGQVRNASSQSGTQDASTTAPTTAADAPEQTGGAEGEKQQAPASSTAQAPADEEKAAAPTSAQAPASAAEKPAAEQAPKPNNGLDVLAQDCSKSDLPPHDGFQKGDRCVSTAFGEVGGAAENPSLLITDAPQAVSAGQEFTMKVSTRNLIRDRFLGAAAGGYYLESSVLKDGIQRGHFHTACRMLTTTDAAPDPAPAPAFFLATQDNKGGAGEDTVEVKVTGLPDKGLAQCAVWAGDGSHRIPMMERANQTPAFDVVRIKVD</sequence>
<dbReference type="EMBL" id="BAABGT010000024">
    <property type="protein sequence ID" value="GAA4541359.1"/>
    <property type="molecule type" value="Genomic_DNA"/>
</dbReference>
<proteinExistence type="predicted"/>
<keyword evidence="4" id="KW-1185">Reference proteome</keyword>
<feature type="compositionally biased region" description="Low complexity" evidence="1">
    <location>
        <begin position="90"/>
        <end position="101"/>
    </location>
</feature>
<feature type="compositionally biased region" description="Low complexity" evidence="1">
    <location>
        <begin position="64"/>
        <end position="82"/>
    </location>
</feature>
<dbReference type="Proteomes" id="UP001501598">
    <property type="component" value="Unassembled WGS sequence"/>
</dbReference>
<feature type="region of interest" description="Disordered" evidence="1">
    <location>
        <begin position="41"/>
        <end position="153"/>
    </location>
</feature>
<feature type="signal peptide" evidence="2">
    <location>
        <begin position="1"/>
        <end position="35"/>
    </location>
</feature>
<dbReference type="RefSeq" id="WP_345414116.1">
    <property type="nucleotide sequence ID" value="NZ_BAABGT010000024.1"/>
</dbReference>